<dbReference type="AlphaFoldDB" id="A0ABD3DYN5"/>
<dbReference type="EMBL" id="JAVIJP010000013">
    <property type="protein sequence ID" value="KAL3645926.1"/>
    <property type="molecule type" value="Genomic_DNA"/>
</dbReference>
<comment type="caution">
    <text evidence="1">The sequence shown here is derived from an EMBL/GenBank/DDBJ whole genome shotgun (WGS) entry which is preliminary data.</text>
</comment>
<dbReference type="Proteomes" id="UP001632038">
    <property type="component" value="Unassembled WGS sequence"/>
</dbReference>
<evidence type="ECO:0000313" key="2">
    <source>
        <dbReference type="Proteomes" id="UP001632038"/>
    </source>
</evidence>
<protein>
    <submittedName>
        <fullName evidence="1">Uncharacterized protein</fullName>
    </submittedName>
</protein>
<name>A0ABD3DYN5_9LAMI</name>
<sequence length="146" mass="16315">MRCIMIQIRRVFEFCNHGAALSIKTPGKPADPPRRLRNHGAALSIKEVKEAAIKLRRRGSDPLALIDPVIEPEVEHAAKLKKSAAEINLPENGDLKYSTPILFQLLDKFFSSLDSSIRLLQLKRIATSFTNISPQIETLTDSPTTR</sequence>
<evidence type="ECO:0000313" key="1">
    <source>
        <dbReference type="EMBL" id="KAL3645926.1"/>
    </source>
</evidence>
<gene>
    <name evidence="1" type="ORF">CASFOL_011106</name>
</gene>
<organism evidence="1 2">
    <name type="scientific">Castilleja foliolosa</name>
    <dbReference type="NCBI Taxonomy" id="1961234"/>
    <lineage>
        <taxon>Eukaryota</taxon>
        <taxon>Viridiplantae</taxon>
        <taxon>Streptophyta</taxon>
        <taxon>Embryophyta</taxon>
        <taxon>Tracheophyta</taxon>
        <taxon>Spermatophyta</taxon>
        <taxon>Magnoliopsida</taxon>
        <taxon>eudicotyledons</taxon>
        <taxon>Gunneridae</taxon>
        <taxon>Pentapetalae</taxon>
        <taxon>asterids</taxon>
        <taxon>lamiids</taxon>
        <taxon>Lamiales</taxon>
        <taxon>Orobanchaceae</taxon>
        <taxon>Pedicularideae</taxon>
        <taxon>Castillejinae</taxon>
        <taxon>Castilleja</taxon>
    </lineage>
</organism>
<proteinExistence type="predicted"/>
<accession>A0ABD3DYN5</accession>
<keyword evidence="2" id="KW-1185">Reference proteome</keyword>
<reference evidence="2" key="1">
    <citation type="journal article" date="2024" name="IScience">
        <title>Strigolactones Initiate the Formation of Haustorium-like Structures in Castilleja.</title>
        <authorList>
            <person name="Buerger M."/>
            <person name="Peterson D."/>
            <person name="Chory J."/>
        </authorList>
    </citation>
    <scope>NUCLEOTIDE SEQUENCE [LARGE SCALE GENOMIC DNA]</scope>
</reference>